<evidence type="ECO:0000256" key="1">
    <source>
        <dbReference type="ARBA" id="ARBA00010543"/>
    </source>
</evidence>
<dbReference type="Proteomes" id="UP001378960">
    <property type="component" value="Unassembled WGS sequence"/>
</dbReference>
<evidence type="ECO:0000259" key="8">
    <source>
        <dbReference type="Pfam" id="PF10394"/>
    </source>
</evidence>
<sequence length="373" mass="43744">MNGLDIEPGEWTSGSTDTLKLSLALPDKLLKFQPLFTYPIFGESEQIFGYKGLSIDLAFDCKSLKTLLVVKYKEKLSKDVKNIEDIMSKFLNKGDYIINSESKWIESIENEEKESGFELPIDKIVNEYERDGKKYKVYKFEDLYNEESIGHKLLKRSQIFTLLFIEGGSYIDLKDKRWGGYFIYESNSDKDVFIGFVTYYKYWKFINSKEFDNNTEGYPYRGRISQIVILPPFQGKGHGIEIYKIITNEWIKDFKCYEITIEDPNEAMDEIRDRIDLQRLMDGNSSESLKLTKRQNDRIMEMMELRKGGENSKELKKMIFTRVYRNHADSLIEMKLSIDDIKSKLEEVYGKVVEGYQIVINQCISSNKRKEIV</sequence>
<dbReference type="Pfam" id="PF10394">
    <property type="entry name" value="Hat1_N"/>
    <property type="match status" value="1"/>
</dbReference>
<keyword evidence="4" id="KW-0808">Transferase</keyword>
<evidence type="ECO:0000256" key="3">
    <source>
        <dbReference type="ARBA" id="ARBA00021268"/>
    </source>
</evidence>
<dbReference type="InterPro" id="IPR037113">
    <property type="entry name" value="Hat1_N_sf"/>
</dbReference>
<keyword evidence="10" id="KW-1185">Reference proteome</keyword>
<dbReference type="Gene3D" id="3.40.630.30">
    <property type="match status" value="1"/>
</dbReference>
<dbReference type="GO" id="GO:0031509">
    <property type="term" value="P:subtelomeric heterochromatin formation"/>
    <property type="evidence" value="ECO:0007669"/>
    <property type="project" value="InterPro"/>
</dbReference>
<name>A0AAV5R653_PICKL</name>
<evidence type="ECO:0000313" key="9">
    <source>
        <dbReference type="EMBL" id="GMM46497.1"/>
    </source>
</evidence>
<comment type="caution">
    <text evidence="9">The sequence shown here is derived from an EMBL/GenBank/DDBJ whole genome shotgun (WGS) entry which is preliminary data.</text>
</comment>
<protein>
    <recommendedName>
        <fullName evidence="3">Histone acetyltransferase type B catalytic subunit</fullName>
        <ecNumber evidence="2">2.3.1.48</ecNumber>
    </recommendedName>
</protein>
<evidence type="ECO:0000259" key="7">
    <source>
        <dbReference type="Pfam" id="PF00583"/>
    </source>
</evidence>
<feature type="domain" description="N-acetyltransferase" evidence="7">
    <location>
        <begin position="175"/>
        <end position="267"/>
    </location>
</feature>
<reference evidence="9 10" key="1">
    <citation type="journal article" date="2023" name="Elife">
        <title>Identification of key yeast species and microbe-microbe interactions impacting larval growth of Drosophila in the wild.</title>
        <authorList>
            <person name="Mure A."/>
            <person name="Sugiura Y."/>
            <person name="Maeda R."/>
            <person name="Honda K."/>
            <person name="Sakurai N."/>
            <person name="Takahashi Y."/>
            <person name="Watada M."/>
            <person name="Katoh T."/>
            <person name="Gotoh A."/>
            <person name="Gotoh Y."/>
            <person name="Taniguchi I."/>
            <person name="Nakamura K."/>
            <person name="Hayashi T."/>
            <person name="Katayama T."/>
            <person name="Uemura T."/>
            <person name="Hattori Y."/>
        </authorList>
    </citation>
    <scope>NUCLEOTIDE SEQUENCE [LARGE SCALE GENOMIC DNA]</scope>
    <source>
        <strain evidence="9 10">PK-24</strain>
    </source>
</reference>
<evidence type="ECO:0000256" key="5">
    <source>
        <dbReference type="ARBA" id="ARBA00023315"/>
    </source>
</evidence>
<dbReference type="Gene3D" id="3.90.360.10">
    <property type="entry name" value="Histone acetyl transferase 1 (HAT1), N-terminal domain"/>
    <property type="match status" value="1"/>
</dbReference>
<comment type="catalytic activity">
    <reaction evidence="6">
        <text>L-lysyl-[protein] + acetyl-CoA = N(6)-acetyl-L-lysyl-[protein] + CoA + H(+)</text>
        <dbReference type="Rhea" id="RHEA:45948"/>
        <dbReference type="Rhea" id="RHEA-COMP:9752"/>
        <dbReference type="Rhea" id="RHEA-COMP:10731"/>
        <dbReference type="ChEBI" id="CHEBI:15378"/>
        <dbReference type="ChEBI" id="CHEBI:29969"/>
        <dbReference type="ChEBI" id="CHEBI:57287"/>
        <dbReference type="ChEBI" id="CHEBI:57288"/>
        <dbReference type="ChEBI" id="CHEBI:61930"/>
        <dbReference type="EC" id="2.3.1.48"/>
    </reaction>
</comment>
<evidence type="ECO:0000256" key="4">
    <source>
        <dbReference type="ARBA" id="ARBA00022679"/>
    </source>
</evidence>
<comment type="similarity">
    <text evidence="1">Belongs to the HAT1 family.</text>
</comment>
<organism evidence="9 10">
    <name type="scientific">Pichia kluyveri</name>
    <name type="common">Yeast</name>
    <dbReference type="NCBI Taxonomy" id="36015"/>
    <lineage>
        <taxon>Eukaryota</taxon>
        <taxon>Fungi</taxon>
        <taxon>Dikarya</taxon>
        <taxon>Ascomycota</taxon>
        <taxon>Saccharomycotina</taxon>
        <taxon>Pichiomycetes</taxon>
        <taxon>Pichiales</taxon>
        <taxon>Pichiaceae</taxon>
        <taxon>Pichia</taxon>
    </lineage>
</organism>
<dbReference type="EMBL" id="BTGB01000003">
    <property type="protein sequence ID" value="GMM46497.1"/>
    <property type="molecule type" value="Genomic_DNA"/>
</dbReference>
<dbReference type="GO" id="GO:0004402">
    <property type="term" value="F:histone acetyltransferase activity"/>
    <property type="evidence" value="ECO:0007669"/>
    <property type="project" value="InterPro"/>
</dbReference>
<dbReference type="AlphaFoldDB" id="A0AAV5R653"/>
<dbReference type="InterPro" id="IPR000182">
    <property type="entry name" value="GNAT_dom"/>
</dbReference>
<dbReference type="InterPro" id="IPR016181">
    <property type="entry name" value="Acyl_CoA_acyltransferase"/>
</dbReference>
<dbReference type="InterPro" id="IPR017380">
    <property type="entry name" value="Hist_AcTrfase_B-typ_cat-su"/>
</dbReference>
<gene>
    <name evidence="9" type="ORF">DAPK24_030720</name>
</gene>
<proteinExistence type="inferred from homology"/>
<dbReference type="InterPro" id="IPR019467">
    <property type="entry name" value="Hat1_N"/>
</dbReference>
<dbReference type="SUPFAM" id="SSF55729">
    <property type="entry name" value="Acyl-CoA N-acyltransferases (Nat)"/>
    <property type="match status" value="1"/>
</dbReference>
<evidence type="ECO:0000256" key="6">
    <source>
        <dbReference type="ARBA" id="ARBA00048017"/>
    </source>
</evidence>
<evidence type="ECO:0000313" key="10">
    <source>
        <dbReference type="Proteomes" id="UP001378960"/>
    </source>
</evidence>
<dbReference type="PANTHER" id="PTHR12046">
    <property type="entry name" value="HISTONE ACETYLTRANSFERASE TYPE B CATALYTIC SUBUNIT"/>
    <property type="match status" value="1"/>
</dbReference>
<evidence type="ECO:0000256" key="2">
    <source>
        <dbReference type="ARBA" id="ARBA00013184"/>
    </source>
</evidence>
<accession>A0AAV5R653</accession>
<dbReference type="GO" id="GO:0005634">
    <property type="term" value="C:nucleus"/>
    <property type="evidence" value="ECO:0007669"/>
    <property type="project" value="InterPro"/>
</dbReference>
<feature type="domain" description="Histone acetyl transferase HAT1 N-terminal" evidence="8">
    <location>
        <begin position="11"/>
        <end position="166"/>
    </location>
</feature>
<keyword evidence="5" id="KW-0012">Acyltransferase</keyword>
<dbReference type="Pfam" id="PF00583">
    <property type="entry name" value="Acetyltransf_1"/>
    <property type="match status" value="1"/>
</dbReference>
<dbReference type="GO" id="GO:0000781">
    <property type="term" value="C:chromosome, telomeric region"/>
    <property type="evidence" value="ECO:0007669"/>
    <property type="project" value="GOC"/>
</dbReference>
<dbReference type="EC" id="2.3.1.48" evidence="2"/>